<keyword evidence="2" id="KW-1185">Reference proteome</keyword>
<protein>
    <submittedName>
        <fullName evidence="1">Uncharacterized protein</fullName>
    </submittedName>
</protein>
<comment type="caution">
    <text evidence="1">The sequence shown here is derived from an EMBL/GenBank/DDBJ whole genome shotgun (WGS) entry which is preliminary data.</text>
</comment>
<dbReference type="EMBL" id="PJQY01002214">
    <property type="protein sequence ID" value="PQP95629.1"/>
    <property type="molecule type" value="Genomic_DNA"/>
</dbReference>
<dbReference type="AlphaFoldDB" id="A0A314XSN8"/>
<gene>
    <name evidence="1" type="ORF">Pyn_12768</name>
</gene>
<reference evidence="1 2" key="1">
    <citation type="submission" date="2018-02" db="EMBL/GenBank/DDBJ databases">
        <title>Draft genome of wild Prunus yedoensis var. nudiflora.</title>
        <authorList>
            <person name="Baek S."/>
            <person name="Kim J.-H."/>
            <person name="Choi K."/>
            <person name="Kim G.-B."/>
            <person name="Cho A."/>
            <person name="Jang H."/>
            <person name="Shin C.-H."/>
            <person name="Yu H.-J."/>
            <person name="Mun J.-H."/>
        </authorList>
    </citation>
    <scope>NUCLEOTIDE SEQUENCE [LARGE SCALE GENOMIC DNA]</scope>
    <source>
        <strain evidence="2">cv. Jeju island</strain>
        <tissue evidence="1">Leaf</tissue>
    </source>
</reference>
<dbReference type="Proteomes" id="UP000250321">
    <property type="component" value="Unassembled WGS sequence"/>
</dbReference>
<evidence type="ECO:0000313" key="2">
    <source>
        <dbReference type="Proteomes" id="UP000250321"/>
    </source>
</evidence>
<proteinExistence type="predicted"/>
<name>A0A314XSN8_PRUYE</name>
<evidence type="ECO:0000313" key="1">
    <source>
        <dbReference type="EMBL" id="PQP95629.1"/>
    </source>
</evidence>
<accession>A0A314XSN8</accession>
<sequence>MPSSHATRSSGPKPRNYRGWLEGCGMDGYEHSQGPLRVQGMEKFWGCLGALKLKPVSWAQAHGLA</sequence>
<organism evidence="1 2">
    <name type="scientific">Prunus yedoensis var. nudiflora</name>
    <dbReference type="NCBI Taxonomy" id="2094558"/>
    <lineage>
        <taxon>Eukaryota</taxon>
        <taxon>Viridiplantae</taxon>
        <taxon>Streptophyta</taxon>
        <taxon>Embryophyta</taxon>
        <taxon>Tracheophyta</taxon>
        <taxon>Spermatophyta</taxon>
        <taxon>Magnoliopsida</taxon>
        <taxon>eudicotyledons</taxon>
        <taxon>Gunneridae</taxon>
        <taxon>Pentapetalae</taxon>
        <taxon>rosids</taxon>
        <taxon>fabids</taxon>
        <taxon>Rosales</taxon>
        <taxon>Rosaceae</taxon>
        <taxon>Amygdaloideae</taxon>
        <taxon>Amygdaleae</taxon>
        <taxon>Prunus</taxon>
    </lineage>
</organism>